<dbReference type="InterPro" id="IPR029069">
    <property type="entry name" value="HotDog_dom_sf"/>
</dbReference>
<gene>
    <name evidence="1" type="ORF">JR316_005402</name>
</gene>
<comment type="caution">
    <text evidence="1">The sequence shown here is derived from an EMBL/GenBank/DDBJ whole genome shotgun (WGS) entry which is preliminary data.</text>
</comment>
<dbReference type="OrthoDB" id="2831072at2759"/>
<organism evidence="1">
    <name type="scientific">Psilocybe cubensis</name>
    <name type="common">Psychedelic mushroom</name>
    <name type="synonym">Stropharia cubensis</name>
    <dbReference type="NCBI Taxonomy" id="181762"/>
    <lineage>
        <taxon>Eukaryota</taxon>
        <taxon>Fungi</taxon>
        <taxon>Dikarya</taxon>
        <taxon>Basidiomycota</taxon>
        <taxon>Agaricomycotina</taxon>
        <taxon>Agaricomycetes</taxon>
        <taxon>Agaricomycetidae</taxon>
        <taxon>Agaricales</taxon>
        <taxon>Agaricineae</taxon>
        <taxon>Strophariaceae</taxon>
        <taxon>Psilocybe</taxon>
    </lineage>
</organism>
<dbReference type="EMBL" id="JAFIQS010000005">
    <property type="protein sequence ID" value="KAG5168848.1"/>
    <property type="molecule type" value="Genomic_DNA"/>
</dbReference>
<dbReference type="Gene3D" id="3.10.129.10">
    <property type="entry name" value="Hotdog Thioesterase"/>
    <property type="match status" value="1"/>
</dbReference>
<sequence>MSPRSDLKYLIDHGHSPDIMSSIAGNASAFIKEAAVRWFMLLDVRGSTSFGHLTRARMEVKEVSIEHSPDDPQKMSSKMVCELEVTPGEQRTSWPELLSFKELMNRNELEMCNEEGVLSQGCMTGIMDEGSAISLLLMRLLEDENQSIGVSQTFSFFFHHPAPPAGSKIRIVSRSVSATDDIGCCQSEIWDIKNHRLIVTGTQHQMKPSIVGDSASVHNRKTKL</sequence>
<dbReference type="AlphaFoldDB" id="A0A8H7XXQ9"/>
<reference evidence="1" key="1">
    <citation type="submission" date="2021-02" db="EMBL/GenBank/DDBJ databases">
        <title>Psilocybe cubensis genome.</title>
        <authorList>
            <person name="Mckernan K.J."/>
            <person name="Crawford S."/>
            <person name="Trippe A."/>
            <person name="Kane L.T."/>
            <person name="Mclaughlin S."/>
        </authorList>
    </citation>
    <scope>NUCLEOTIDE SEQUENCE [LARGE SCALE GENOMIC DNA]</scope>
    <source>
        <strain evidence="1">MGC-MH-2018</strain>
    </source>
</reference>
<evidence type="ECO:0000313" key="1">
    <source>
        <dbReference type="EMBL" id="KAG5168848.1"/>
    </source>
</evidence>
<proteinExistence type="predicted"/>
<protein>
    <recommendedName>
        <fullName evidence="2">Thioesterase domain-containing protein</fullName>
    </recommendedName>
</protein>
<dbReference type="SUPFAM" id="SSF54637">
    <property type="entry name" value="Thioesterase/thiol ester dehydrase-isomerase"/>
    <property type="match status" value="1"/>
</dbReference>
<accession>A0A8H7XXQ9</accession>
<evidence type="ECO:0008006" key="2">
    <source>
        <dbReference type="Google" id="ProtNLM"/>
    </source>
</evidence>
<name>A0A8H7XXQ9_PSICU</name>